<dbReference type="Proteomes" id="UP000887564">
    <property type="component" value="Unplaced"/>
</dbReference>
<evidence type="ECO:0000313" key="2">
    <source>
        <dbReference type="WBParaSite" id="PEQ_0000534401-mRNA-1"/>
    </source>
</evidence>
<keyword evidence="1" id="KW-1185">Reference proteome</keyword>
<organism evidence="1 2">
    <name type="scientific">Parascaris equorum</name>
    <name type="common">Equine roundworm</name>
    <dbReference type="NCBI Taxonomy" id="6256"/>
    <lineage>
        <taxon>Eukaryota</taxon>
        <taxon>Metazoa</taxon>
        <taxon>Ecdysozoa</taxon>
        <taxon>Nematoda</taxon>
        <taxon>Chromadorea</taxon>
        <taxon>Rhabditida</taxon>
        <taxon>Spirurina</taxon>
        <taxon>Ascaridomorpha</taxon>
        <taxon>Ascaridoidea</taxon>
        <taxon>Ascarididae</taxon>
        <taxon>Parascaris</taxon>
    </lineage>
</organism>
<sequence>MGSTRFMKVARAEHVEGAALVKVFLLHDQSFSIEPYRDQVSLQMCTYRQICYAINRDVYRLICMLTRLSSFYI</sequence>
<protein>
    <submittedName>
        <fullName evidence="2">Uncharacterized protein</fullName>
    </submittedName>
</protein>
<name>A0A914RTP4_PAREQ</name>
<dbReference type="WBParaSite" id="PEQ_0000534401-mRNA-1">
    <property type="protein sequence ID" value="PEQ_0000534401-mRNA-1"/>
    <property type="gene ID" value="PEQ_0000534401"/>
</dbReference>
<accession>A0A914RTP4</accession>
<proteinExistence type="predicted"/>
<evidence type="ECO:0000313" key="1">
    <source>
        <dbReference type="Proteomes" id="UP000887564"/>
    </source>
</evidence>
<dbReference type="AlphaFoldDB" id="A0A914RTP4"/>
<reference evidence="2" key="1">
    <citation type="submission" date="2022-11" db="UniProtKB">
        <authorList>
            <consortium name="WormBaseParasite"/>
        </authorList>
    </citation>
    <scope>IDENTIFICATION</scope>
</reference>